<comment type="cofactor">
    <cofactor evidence="1">
        <name>FMN</name>
        <dbReference type="ChEBI" id="CHEBI:58210"/>
    </cofactor>
</comment>
<dbReference type="PANTHER" id="PTHR43303:SF4">
    <property type="entry name" value="NADPH DEHYDROGENASE C23G7.10C-RELATED"/>
    <property type="match status" value="1"/>
</dbReference>
<dbReference type="AlphaFoldDB" id="A0A176XF67"/>
<dbReference type="Proteomes" id="UP000077098">
    <property type="component" value="Unassembled WGS sequence"/>
</dbReference>
<evidence type="ECO:0000256" key="1">
    <source>
        <dbReference type="ARBA" id="ARBA00001917"/>
    </source>
</evidence>
<gene>
    <name evidence="7" type="ORF">A7J57_22615</name>
</gene>
<dbReference type="InterPro" id="IPR044152">
    <property type="entry name" value="YqjM-like"/>
</dbReference>
<reference evidence="7 8" key="1">
    <citation type="submission" date="2016-05" db="EMBL/GenBank/DDBJ databases">
        <authorList>
            <person name="Lavstsen T."/>
            <person name="Jespersen J.S."/>
        </authorList>
    </citation>
    <scope>NUCLEOTIDE SEQUENCE [LARGE SCALE GENOMIC DNA]</scope>
    <source>
        <strain evidence="7 8">KCJ1736</strain>
    </source>
</reference>
<dbReference type="Pfam" id="PF00724">
    <property type="entry name" value="Oxidored_FMN"/>
    <property type="match status" value="1"/>
</dbReference>
<keyword evidence="2" id="KW-0285">Flavoprotein</keyword>
<evidence type="ECO:0000313" key="8">
    <source>
        <dbReference type="Proteomes" id="UP000077098"/>
    </source>
</evidence>
<dbReference type="EMBL" id="LXPS01000007">
    <property type="protein sequence ID" value="OAE48199.1"/>
    <property type="molecule type" value="Genomic_DNA"/>
</dbReference>
<keyword evidence="4" id="KW-0521">NADP</keyword>
<keyword evidence="5" id="KW-0560">Oxidoreductase</keyword>
<evidence type="ECO:0000313" key="7">
    <source>
        <dbReference type="EMBL" id="OAE48199.1"/>
    </source>
</evidence>
<name>A0A176XF67_AGRTU</name>
<evidence type="ECO:0000256" key="4">
    <source>
        <dbReference type="ARBA" id="ARBA00022857"/>
    </source>
</evidence>
<feature type="domain" description="NADH:flavin oxidoreductase/NADH oxidase N-terminal" evidence="6">
    <location>
        <begin position="8"/>
        <end position="348"/>
    </location>
</feature>
<dbReference type="InterPro" id="IPR013785">
    <property type="entry name" value="Aldolase_TIM"/>
</dbReference>
<dbReference type="GO" id="GO:0050661">
    <property type="term" value="F:NADP binding"/>
    <property type="evidence" value="ECO:0007669"/>
    <property type="project" value="InterPro"/>
</dbReference>
<accession>A0A176XF67</accession>
<evidence type="ECO:0000259" key="6">
    <source>
        <dbReference type="Pfam" id="PF00724"/>
    </source>
</evidence>
<comment type="caution">
    <text evidence="7">The sequence shown here is derived from an EMBL/GenBank/DDBJ whole genome shotgun (WGS) entry which is preliminary data.</text>
</comment>
<dbReference type="SUPFAM" id="SSF51395">
    <property type="entry name" value="FMN-linked oxidoreductases"/>
    <property type="match status" value="1"/>
</dbReference>
<protein>
    <submittedName>
        <fullName evidence="7">NADH:flavin oxidoreductase / NADH oxidase</fullName>
    </submittedName>
</protein>
<dbReference type="InterPro" id="IPR001155">
    <property type="entry name" value="OxRdtase_FMN_N"/>
</dbReference>
<dbReference type="GO" id="GO:0010181">
    <property type="term" value="F:FMN binding"/>
    <property type="evidence" value="ECO:0007669"/>
    <property type="project" value="InterPro"/>
</dbReference>
<sequence>MDREALTLLSPITIRGLTLKNRIAISPMCMYSATNGIADDFHLVHLGRFALGGAGLVFVEATAVSERGRITHGCLGLWNEDQQKSFSKITSFLHGAGAAAGIQLSHAGHKGSSQRPWHGGGPLSAADVELRGEDAWEPLGAVAQPFDKGWATPAQMSSKDIEETISAFVAAVRRADDAGFDVVEIHCAHGYLLHSFLSPLSNHRLDEYGGDLQGRMRFPLDVLKAVRDAWPSSKPLFVRISSVDGINVGWSIEDSVQFSRAAKEIGVDLIDCSSGGMKLEKHQNLLAREPGFHLPYSEHIKREVDILTIAVGLIRSAGQANDIIALGQADLVSIAREALFNPNWPNETALKLEGAAAWSRWPEQFGWWLMRRARQQNDQY</sequence>
<dbReference type="Gene3D" id="3.20.20.70">
    <property type="entry name" value="Aldolase class I"/>
    <property type="match status" value="1"/>
</dbReference>
<proteinExistence type="predicted"/>
<dbReference type="CDD" id="cd02932">
    <property type="entry name" value="OYE_YqiM_FMN"/>
    <property type="match status" value="1"/>
</dbReference>
<evidence type="ECO:0000256" key="2">
    <source>
        <dbReference type="ARBA" id="ARBA00022630"/>
    </source>
</evidence>
<evidence type="ECO:0000256" key="3">
    <source>
        <dbReference type="ARBA" id="ARBA00022643"/>
    </source>
</evidence>
<evidence type="ECO:0000256" key="5">
    <source>
        <dbReference type="ARBA" id="ARBA00023002"/>
    </source>
</evidence>
<keyword evidence="3" id="KW-0288">FMN</keyword>
<organism evidence="7 8">
    <name type="scientific">Agrobacterium tumefaciens</name>
    <dbReference type="NCBI Taxonomy" id="358"/>
    <lineage>
        <taxon>Bacteria</taxon>
        <taxon>Pseudomonadati</taxon>
        <taxon>Pseudomonadota</taxon>
        <taxon>Alphaproteobacteria</taxon>
        <taxon>Hyphomicrobiales</taxon>
        <taxon>Rhizobiaceae</taxon>
        <taxon>Rhizobium/Agrobacterium group</taxon>
        <taxon>Agrobacterium</taxon>
        <taxon>Agrobacterium tumefaciens complex</taxon>
    </lineage>
</organism>
<dbReference type="GO" id="GO:0003959">
    <property type="term" value="F:NADPH dehydrogenase activity"/>
    <property type="evidence" value="ECO:0007669"/>
    <property type="project" value="InterPro"/>
</dbReference>
<dbReference type="PANTHER" id="PTHR43303">
    <property type="entry name" value="NADPH DEHYDROGENASE C23G7.10C-RELATED"/>
    <property type="match status" value="1"/>
</dbReference>